<dbReference type="InterPro" id="IPR041664">
    <property type="entry name" value="AAA_16"/>
</dbReference>
<dbReference type="eggNOG" id="COG0470">
    <property type="taxonomic scope" value="Bacteria"/>
</dbReference>
<dbReference type="InterPro" id="IPR036388">
    <property type="entry name" value="WH-like_DNA-bd_sf"/>
</dbReference>
<dbReference type="SMART" id="SM00421">
    <property type="entry name" value="HTH_LUXR"/>
    <property type="match status" value="1"/>
</dbReference>
<dbReference type="RefSeq" id="WP_013862792.1">
    <property type="nucleotide sequence ID" value="NC_015635.1"/>
</dbReference>
<dbReference type="PROSITE" id="PS50043">
    <property type="entry name" value="HTH_LUXR_2"/>
    <property type="match status" value="1"/>
</dbReference>
<protein>
    <submittedName>
        <fullName evidence="5">Putative LuxR family transcriptional regulator</fullName>
    </submittedName>
</protein>
<dbReference type="InterPro" id="IPR016032">
    <property type="entry name" value="Sig_transdc_resp-reg_C-effctor"/>
</dbReference>
<dbReference type="OrthoDB" id="3716759at2"/>
<dbReference type="Pfam" id="PF13191">
    <property type="entry name" value="AAA_16"/>
    <property type="match status" value="1"/>
</dbReference>
<evidence type="ECO:0000256" key="2">
    <source>
        <dbReference type="ARBA" id="ARBA00022840"/>
    </source>
</evidence>
<proteinExistence type="predicted"/>
<dbReference type="SUPFAM" id="SSF46894">
    <property type="entry name" value="C-terminal effector domain of the bipartite response regulators"/>
    <property type="match status" value="1"/>
</dbReference>
<dbReference type="GO" id="GO:0006355">
    <property type="term" value="P:regulation of DNA-templated transcription"/>
    <property type="evidence" value="ECO:0007669"/>
    <property type="project" value="InterPro"/>
</dbReference>
<dbReference type="Proteomes" id="UP000007947">
    <property type="component" value="Chromosome"/>
</dbReference>
<dbReference type="GO" id="GO:0003677">
    <property type="term" value="F:DNA binding"/>
    <property type="evidence" value="ECO:0007669"/>
    <property type="project" value="InterPro"/>
</dbReference>
<dbReference type="Pfam" id="PF00196">
    <property type="entry name" value="GerE"/>
    <property type="match status" value="1"/>
</dbReference>
<feature type="domain" description="HTH luxR-type" evidence="4">
    <location>
        <begin position="862"/>
        <end position="927"/>
    </location>
</feature>
<dbReference type="Gene3D" id="3.40.50.300">
    <property type="entry name" value="P-loop containing nucleotide triphosphate hydrolases"/>
    <property type="match status" value="1"/>
</dbReference>
<gene>
    <name evidence="5" type="ordered locus">MLP_19040</name>
</gene>
<dbReference type="HOGENOM" id="CLU_006850_4_1_11"/>
<keyword evidence="2" id="KW-0067">ATP-binding</keyword>
<keyword evidence="1" id="KW-0547">Nucleotide-binding</keyword>
<dbReference type="GO" id="GO:0004016">
    <property type="term" value="F:adenylate cyclase activity"/>
    <property type="evidence" value="ECO:0007669"/>
    <property type="project" value="TreeGrafter"/>
</dbReference>
<dbReference type="InterPro" id="IPR027417">
    <property type="entry name" value="P-loop_NTPase"/>
</dbReference>
<dbReference type="AlphaFoldDB" id="F5XT46"/>
<dbReference type="STRING" id="1032480.MLP_19040"/>
<dbReference type="InterPro" id="IPR000792">
    <property type="entry name" value="Tscrpt_reg_LuxR_C"/>
</dbReference>
<dbReference type="PANTHER" id="PTHR16305:SF35">
    <property type="entry name" value="TRANSCRIPTIONAL ACTIVATOR DOMAIN"/>
    <property type="match status" value="1"/>
</dbReference>
<accession>F5XT46</accession>
<dbReference type="PRINTS" id="PR00038">
    <property type="entry name" value="HTHLUXR"/>
</dbReference>
<sequence>MGAGDHALTGRAERFTDPTHDLIGRRRECAHLAELVSVARDGHSQALVLEGDPGIGKTALLDFLKVAAAGCLVIDVAGVESEMELAYAGLHQICIPLLDGLDRVPAPQRDALRTALGVTTGDVPDRFLVGLAVLGLLSEAAEQRPVICLIDDVQWLDRASVQTVGFVARRLGAEAVGIVLAQRTSDDDPDLGRLPHLAIGGLSDVDAQNLLSSLATGPLDERVRDRIVAETRGNPLAVLELTRGLTPDQVAGGFGLSRLGAVSGRVEESFRRRLAALPAATRRLLVVVAAEPGQDAALIWRAARRLGLTPEDAEPASSAGLVDFGGQVRFSHPLVRSTTYRSAQPEERRAAHRALADATDPATDPERRAWHRAHAAPGLDEDVAAELAHSAERAQARGGIAAAAAFRERAAELTPDPRLRGERAVEAARAKFRAGAPARALRLLAMADAAPADERTRARAELVRAQVSSRLEPGQGAPLLAAARRLESIEPELARETYRDAFYAAHVAGRLGQPTALHEVAVAARSATDVLRSPNVFDPILGGLAKVLVEGYATGAPVLQRAVAAIRDTDVSSETAFSWLPLACRVAIDLWDDESVGDLSTRMITLARAKGALSVLPTALTLGTGYQVYAGDLSAAAGFADECEAIGEATAISKPPYGPLAVAAWRGLEERVTSIIDQATPEALARGEGQWLTATGWATAVLNNALGRYDRALVAAESGSEHPSELGIANWAIAELIEAAARGGVPDRANAAMGRLSEIAAGCRTDWACGVEARSLAMLTEGEPAEPKYREAIERLSRTRLCTELARAHLVYGEWLRREGRRVDARTQLRLAHDAFTDIGADAFGARARRELLATGETVRKRSGTDAQLTAQESQIVRLAIRGDTNPEIGTQLFISPRTVEWHLRKVFAKLGVSSRKELRGVANRGRAPWAGQL</sequence>
<evidence type="ECO:0000256" key="1">
    <source>
        <dbReference type="ARBA" id="ARBA00022741"/>
    </source>
</evidence>
<dbReference type="CDD" id="cd06170">
    <property type="entry name" value="LuxR_C_like"/>
    <property type="match status" value="1"/>
</dbReference>
<keyword evidence="6" id="KW-1185">Reference proteome</keyword>
<feature type="region of interest" description="Disordered" evidence="3">
    <location>
        <begin position="337"/>
        <end position="368"/>
    </location>
</feature>
<organism evidence="5 6">
    <name type="scientific">Microlunatus phosphovorus (strain ATCC 700054 / DSM 10555 / JCM 9379 / NBRC 101784 / NCIMB 13414 / VKM Ac-1990 / NM-1)</name>
    <dbReference type="NCBI Taxonomy" id="1032480"/>
    <lineage>
        <taxon>Bacteria</taxon>
        <taxon>Bacillati</taxon>
        <taxon>Actinomycetota</taxon>
        <taxon>Actinomycetes</taxon>
        <taxon>Propionibacteriales</taxon>
        <taxon>Propionibacteriaceae</taxon>
        <taxon>Microlunatus</taxon>
    </lineage>
</organism>
<dbReference type="GO" id="GO:0005737">
    <property type="term" value="C:cytoplasm"/>
    <property type="evidence" value="ECO:0007669"/>
    <property type="project" value="TreeGrafter"/>
</dbReference>
<dbReference type="KEGG" id="mph:MLP_19040"/>
<dbReference type="SUPFAM" id="SSF52540">
    <property type="entry name" value="P-loop containing nucleoside triphosphate hydrolases"/>
    <property type="match status" value="1"/>
</dbReference>
<dbReference type="PANTHER" id="PTHR16305">
    <property type="entry name" value="TESTICULAR SOLUBLE ADENYLYL CYCLASE"/>
    <property type="match status" value="1"/>
</dbReference>
<name>F5XT46_MICPN</name>
<evidence type="ECO:0000313" key="6">
    <source>
        <dbReference type="Proteomes" id="UP000007947"/>
    </source>
</evidence>
<dbReference type="EMBL" id="AP012204">
    <property type="protein sequence ID" value="BAK34918.1"/>
    <property type="molecule type" value="Genomic_DNA"/>
</dbReference>
<dbReference type="eggNOG" id="COG2197">
    <property type="taxonomic scope" value="Bacteria"/>
</dbReference>
<evidence type="ECO:0000313" key="5">
    <source>
        <dbReference type="EMBL" id="BAK34918.1"/>
    </source>
</evidence>
<reference evidence="5 6" key="1">
    <citation type="submission" date="2011-05" db="EMBL/GenBank/DDBJ databases">
        <title>Whole genome sequence of Microlunatus phosphovorus NM-1.</title>
        <authorList>
            <person name="Hosoyama A."/>
            <person name="Sasaki K."/>
            <person name="Harada T."/>
            <person name="Igarashi R."/>
            <person name="Kawakoshi A."/>
            <person name="Sasagawa M."/>
            <person name="Fukada J."/>
            <person name="Nakamura S."/>
            <person name="Katano Y."/>
            <person name="Hanada S."/>
            <person name="Kamagata Y."/>
            <person name="Nakamura N."/>
            <person name="Yamazaki S."/>
            <person name="Fujita N."/>
        </authorList>
    </citation>
    <scope>NUCLEOTIDE SEQUENCE [LARGE SCALE GENOMIC DNA]</scope>
    <source>
        <strain evidence="6">ATCC 700054 / DSM 10555 / JCM 9379 / NBRC 101784 / NCIMB 13414 / VKM Ac-1990 / NM-1</strain>
    </source>
</reference>
<evidence type="ECO:0000256" key="3">
    <source>
        <dbReference type="SAM" id="MobiDB-lite"/>
    </source>
</evidence>
<dbReference type="Gene3D" id="1.10.10.10">
    <property type="entry name" value="Winged helix-like DNA-binding domain superfamily/Winged helix DNA-binding domain"/>
    <property type="match status" value="1"/>
</dbReference>
<evidence type="ECO:0000259" key="4">
    <source>
        <dbReference type="PROSITE" id="PS50043"/>
    </source>
</evidence>
<dbReference type="GO" id="GO:0005524">
    <property type="term" value="F:ATP binding"/>
    <property type="evidence" value="ECO:0007669"/>
    <property type="project" value="UniProtKB-KW"/>
</dbReference>